<name>A0AAD9MJ65_9PEZI</name>
<dbReference type="PANTHER" id="PTHR48068:SF4">
    <property type="entry name" value="TATA-BOX BINDING PROTEIN ASSOCIATED FACTOR 9"/>
    <property type="match status" value="1"/>
</dbReference>
<dbReference type="GO" id="GO:0046982">
    <property type="term" value="F:protein heterodimerization activity"/>
    <property type="evidence" value="ECO:0007669"/>
    <property type="project" value="InterPro"/>
</dbReference>
<keyword evidence="8" id="KW-1185">Reference proteome</keyword>
<evidence type="ECO:0000256" key="1">
    <source>
        <dbReference type="ARBA" id="ARBA00004123"/>
    </source>
</evidence>
<dbReference type="AlphaFoldDB" id="A0AAD9MJ65"/>
<evidence type="ECO:0000256" key="4">
    <source>
        <dbReference type="ARBA" id="ARBA00023163"/>
    </source>
</evidence>
<dbReference type="InterPro" id="IPR009072">
    <property type="entry name" value="Histone-fold"/>
</dbReference>
<feature type="compositionally biased region" description="Pro residues" evidence="6">
    <location>
        <begin position="73"/>
        <end position="100"/>
    </location>
</feature>
<dbReference type="Gene3D" id="1.10.20.10">
    <property type="entry name" value="Histone, subunit A"/>
    <property type="match status" value="1"/>
</dbReference>
<comment type="similarity">
    <text evidence="2">Belongs to the TAF9 family.</text>
</comment>
<comment type="subcellular location">
    <subcellularLocation>
        <location evidence="1">Nucleus</location>
    </subcellularLocation>
</comment>
<reference evidence="7" key="1">
    <citation type="journal article" date="2023" name="Mol. Plant Microbe Interact.">
        <title>Elucidating the Obligate Nature and Biological Capacity of an Invasive Fungal Corn Pathogen.</title>
        <authorList>
            <person name="MacCready J.S."/>
            <person name="Roggenkamp E.M."/>
            <person name="Gdanetz K."/>
            <person name="Chilvers M.I."/>
        </authorList>
    </citation>
    <scope>NUCLEOTIDE SEQUENCE</scope>
    <source>
        <strain evidence="7">PM02</strain>
    </source>
</reference>
<evidence type="ECO:0000256" key="2">
    <source>
        <dbReference type="ARBA" id="ARBA00007646"/>
    </source>
</evidence>
<sequence length="321" mass="33171">MSAAVSAPQTNGAPPPAPASQTTDPTPAGAAQSQPQNDTTQATSSQTTQPNTTQPPASQPPASQPPASQLPASQPPLPPPPPPPRQPPPGPPSLLGPQPPSAASSHTAAARPRDVRTLELLLTAQGVTSYEARVPQLLIDFAYRHTAAVLSDALHLSGDPVTNAGRPAHERRDVPQVLAGPDAVVSANAVQLAIAARLHGQFRGGGASKEWMQELARERNKNALPKVGPNEWGLRLPSEKFVLTGMGFGLRHAMRGQDDSSGDDEDDEDEDLAMQEAMGGAVGAPADGMDGVEAEDVGGDPIEGGTVADVFGDDVDVEMEE</sequence>
<comment type="caution">
    <text evidence="7">The sequence shown here is derived from an EMBL/GenBank/DDBJ whole genome shotgun (WGS) entry which is preliminary data.</text>
</comment>
<dbReference type="GO" id="GO:0003713">
    <property type="term" value="F:transcription coactivator activity"/>
    <property type="evidence" value="ECO:0007669"/>
    <property type="project" value="TreeGrafter"/>
</dbReference>
<feature type="compositionally biased region" description="Low complexity" evidence="6">
    <location>
        <begin position="39"/>
        <end position="56"/>
    </location>
</feature>
<evidence type="ECO:0000313" key="7">
    <source>
        <dbReference type="EMBL" id="KAK2073756.1"/>
    </source>
</evidence>
<dbReference type="GO" id="GO:0016251">
    <property type="term" value="F:RNA polymerase II general transcription initiation factor activity"/>
    <property type="evidence" value="ECO:0007669"/>
    <property type="project" value="TreeGrafter"/>
</dbReference>
<dbReference type="InterPro" id="IPR003162">
    <property type="entry name" value="TFIID-31"/>
</dbReference>
<feature type="compositionally biased region" description="Polar residues" evidence="6">
    <location>
        <begin position="19"/>
        <end position="38"/>
    </location>
</feature>
<feature type="compositionally biased region" description="Acidic residues" evidence="6">
    <location>
        <begin position="260"/>
        <end position="273"/>
    </location>
</feature>
<dbReference type="CDD" id="cd07979">
    <property type="entry name" value="HFD_TAF9"/>
    <property type="match status" value="1"/>
</dbReference>
<accession>A0AAD9MJ65</accession>
<dbReference type="PANTHER" id="PTHR48068">
    <property type="entry name" value="TAF9 RNA POLYMERASE II, TATA BOX-BINDING PROTEIN (TBP)-ASSOCIATED FACTOR"/>
    <property type="match status" value="1"/>
</dbReference>
<proteinExistence type="inferred from homology"/>
<keyword evidence="5" id="KW-0539">Nucleus</keyword>
<dbReference type="GO" id="GO:0000124">
    <property type="term" value="C:SAGA complex"/>
    <property type="evidence" value="ECO:0007669"/>
    <property type="project" value="TreeGrafter"/>
</dbReference>
<dbReference type="PRINTS" id="PR01217">
    <property type="entry name" value="PRICHEXTENSN"/>
</dbReference>
<feature type="compositionally biased region" description="Acidic residues" evidence="6">
    <location>
        <begin position="311"/>
        <end position="321"/>
    </location>
</feature>
<dbReference type="EMBL" id="JAQQPM010000007">
    <property type="protein sequence ID" value="KAK2073756.1"/>
    <property type="molecule type" value="Genomic_DNA"/>
</dbReference>
<dbReference type="InterPro" id="IPR051431">
    <property type="entry name" value="TFIID_subunit_9"/>
</dbReference>
<feature type="compositionally biased region" description="Low complexity" evidence="6">
    <location>
        <begin position="101"/>
        <end position="110"/>
    </location>
</feature>
<keyword evidence="4" id="KW-0804">Transcription</keyword>
<protein>
    <recommendedName>
        <fullName evidence="9">Transcription initiation factor TFIID subunit 9</fullName>
    </recommendedName>
</protein>
<evidence type="ECO:0000256" key="6">
    <source>
        <dbReference type="SAM" id="MobiDB-lite"/>
    </source>
</evidence>
<dbReference type="Proteomes" id="UP001217918">
    <property type="component" value="Unassembled WGS sequence"/>
</dbReference>
<feature type="region of interest" description="Disordered" evidence="6">
    <location>
        <begin position="253"/>
        <end position="321"/>
    </location>
</feature>
<keyword evidence="3" id="KW-0805">Transcription regulation</keyword>
<evidence type="ECO:0000256" key="3">
    <source>
        <dbReference type="ARBA" id="ARBA00023015"/>
    </source>
</evidence>
<evidence type="ECO:0000256" key="5">
    <source>
        <dbReference type="ARBA" id="ARBA00023242"/>
    </source>
</evidence>
<evidence type="ECO:0000313" key="8">
    <source>
        <dbReference type="Proteomes" id="UP001217918"/>
    </source>
</evidence>
<organism evidence="7 8">
    <name type="scientific">Phyllachora maydis</name>
    <dbReference type="NCBI Taxonomy" id="1825666"/>
    <lineage>
        <taxon>Eukaryota</taxon>
        <taxon>Fungi</taxon>
        <taxon>Dikarya</taxon>
        <taxon>Ascomycota</taxon>
        <taxon>Pezizomycotina</taxon>
        <taxon>Sordariomycetes</taxon>
        <taxon>Sordariomycetidae</taxon>
        <taxon>Phyllachorales</taxon>
        <taxon>Phyllachoraceae</taxon>
        <taxon>Phyllachora</taxon>
    </lineage>
</organism>
<dbReference type="GO" id="GO:0051123">
    <property type="term" value="P:RNA polymerase II preinitiation complex assembly"/>
    <property type="evidence" value="ECO:0007669"/>
    <property type="project" value="TreeGrafter"/>
</dbReference>
<gene>
    <name evidence="7" type="ORF">P8C59_008007</name>
</gene>
<dbReference type="Pfam" id="PF02291">
    <property type="entry name" value="TFIID-31kDa"/>
    <property type="match status" value="1"/>
</dbReference>
<feature type="region of interest" description="Disordered" evidence="6">
    <location>
        <begin position="1"/>
        <end position="111"/>
    </location>
</feature>
<dbReference type="GO" id="GO:0005669">
    <property type="term" value="C:transcription factor TFIID complex"/>
    <property type="evidence" value="ECO:0007669"/>
    <property type="project" value="TreeGrafter"/>
</dbReference>
<evidence type="ECO:0008006" key="9">
    <source>
        <dbReference type="Google" id="ProtNLM"/>
    </source>
</evidence>